<keyword evidence="5" id="KW-0694">RNA-binding</keyword>
<reference evidence="8 12" key="4">
    <citation type="submission" date="2020-05" db="EMBL/GenBank/DDBJ databases">
        <authorList>
            <person name="Petersen J."/>
            <person name="Sayavedra L."/>
        </authorList>
    </citation>
    <scope>NUCLEOTIDE SEQUENCE [LARGE SCALE GENOMIC DNA]</scope>
    <source>
        <strain evidence="8">B thermophilus SOXS</strain>
    </source>
</reference>
<dbReference type="HAMAP" id="MF_01328_B">
    <property type="entry name" value="Ribosomal_uL4_B"/>
    <property type="match status" value="1"/>
</dbReference>
<evidence type="ECO:0000256" key="1">
    <source>
        <dbReference type="ARBA" id="ARBA00010528"/>
    </source>
</evidence>
<dbReference type="AlphaFoldDB" id="A0A1J5U707"/>
<evidence type="ECO:0000313" key="10">
    <source>
        <dbReference type="Proteomes" id="UP000182798"/>
    </source>
</evidence>
<dbReference type="InterPro" id="IPR023574">
    <property type="entry name" value="Ribosomal_uL4_dom_sf"/>
</dbReference>
<comment type="function">
    <text evidence="5">Forms part of the polypeptide exit tunnel.</text>
</comment>
<evidence type="ECO:0000256" key="2">
    <source>
        <dbReference type="ARBA" id="ARBA00022980"/>
    </source>
</evidence>
<dbReference type="GO" id="GO:0005840">
    <property type="term" value="C:ribosome"/>
    <property type="evidence" value="ECO:0007669"/>
    <property type="project" value="UniProtKB-KW"/>
</dbReference>
<dbReference type="OrthoDB" id="9803201at2"/>
<dbReference type="GO" id="GO:0006412">
    <property type="term" value="P:translation"/>
    <property type="evidence" value="ECO:0007669"/>
    <property type="project" value="UniProtKB-UniRule"/>
</dbReference>
<evidence type="ECO:0000256" key="4">
    <source>
        <dbReference type="ARBA" id="ARBA00035244"/>
    </source>
</evidence>
<dbReference type="NCBIfam" id="TIGR03953">
    <property type="entry name" value="rplD_bact"/>
    <property type="match status" value="1"/>
</dbReference>
<dbReference type="Gene3D" id="3.40.1370.10">
    <property type="match status" value="1"/>
</dbReference>
<accession>A0A1J5U707</accession>
<dbReference type="EMBL" id="CP024634">
    <property type="protein sequence ID" value="AYQ57523.1"/>
    <property type="molecule type" value="Genomic_DNA"/>
</dbReference>
<comment type="similarity">
    <text evidence="1 5">Belongs to the universal ribosomal protein uL4 family.</text>
</comment>
<sequence length="204" mass="22328">MKLKVLDISTNKSTSAEVADKVFARDYNQSLVHQITTAYMATGRQGSKAQKNRSAVSGGGKKPWAQKGTGRARAGTSRGPIWRSGGVTFAAQPKSFSQKVNKKMYKGAISVIFSELVRTERLKVVKDFEVKDAKTKNVTALLKALDVKDALLMTDELDENLYLSSRNLYHVGVCDTQSIDPVSLIGYENVVVTEAALKKIEAQL</sequence>
<dbReference type="KEGG" id="bthg:MS2017_1850"/>
<evidence type="ECO:0000313" key="11">
    <source>
        <dbReference type="Proteomes" id="UP000278334"/>
    </source>
</evidence>
<dbReference type="GO" id="GO:0019843">
    <property type="term" value="F:rRNA binding"/>
    <property type="evidence" value="ECO:0007669"/>
    <property type="project" value="UniProtKB-UniRule"/>
</dbReference>
<dbReference type="Proteomes" id="UP000278334">
    <property type="component" value="Chromosome"/>
</dbReference>
<dbReference type="Pfam" id="PF00573">
    <property type="entry name" value="Ribosomal_L4"/>
    <property type="match status" value="1"/>
</dbReference>
<dbReference type="EMBL" id="MIQH01000608">
    <property type="protein sequence ID" value="OIR24598.1"/>
    <property type="molecule type" value="Genomic_DNA"/>
</dbReference>
<comment type="subunit">
    <text evidence="5">Part of the 50S ribosomal subunit.</text>
</comment>
<evidence type="ECO:0000313" key="7">
    <source>
        <dbReference type="EMBL" id="AYQ57523.1"/>
    </source>
</evidence>
<feature type="compositionally biased region" description="Low complexity" evidence="6">
    <location>
        <begin position="68"/>
        <end position="79"/>
    </location>
</feature>
<evidence type="ECO:0000313" key="9">
    <source>
        <dbReference type="EMBL" id="OIR24598.1"/>
    </source>
</evidence>
<dbReference type="EMBL" id="CAESAQ020000079">
    <property type="protein sequence ID" value="CAB5504897.1"/>
    <property type="molecule type" value="Genomic_DNA"/>
</dbReference>
<comment type="function">
    <text evidence="5">One of the primary rRNA binding proteins, this protein initially binds near the 5'-end of the 23S rRNA. It is important during the early stages of 50S assembly. It makes multiple contacts with different domains of the 23S rRNA in the assembled 50S subunit and ribosome.</text>
</comment>
<dbReference type="GO" id="GO:0003735">
    <property type="term" value="F:structural constituent of ribosome"/>
    <property type="evidence" value="ECO:0007669"/>
    <property type="project" value="InterPro"/>
</dbReference>
<evidence type="ECO:0000256" key="3">
    <source>
        <dbReference type="ARBA" id="ARBA00023274"/>
    </source>
</evidence>
<keyword evidence="5" id="KW-0699">rRNA-binding</keyword>
<feature type="compositionally biased region" description="Polar residues" evidence="6">
    <location>
        <begin position="43"/>
        <end position="55"/>
    </location>
</feature>
<evidence type="ECO:0000256" key="6">
    <source>
        <dbReference type="SAM" id="MobiDB-lite"/>
    </source>
</evidence>
<reference evidence="7 11" key="3">
    <citation type="submission" date="2017-11" db="EMBL/GenBank/DDBJ databases">
        <title>Genome sequence of the bacterial symbiont EPR9N from a vent mussel Bathymodiolus thermophilus.</title>
        <authorList>
            <person name="Won Y.-J."/>
        </authorList>
    </citation>
    <scope>NUCLEOTIDE SEQUENCE [LARGE SCALE GENOMIC DNA]</scope>
    <source>
        <strain evidence="7 11">EPR9N</strain>
    </source>
</reference>
<evidence type="ECO:0000313" key="12">
    <source>
        <dbReference type="Proteomes" id="UP000643672"/>
    </source>
</evidence>
<dbReference type="Proteomes" id="UP000643672">
    <property type="component" value="Unassembled WGS sequence"/>
</dbReference>
<feature type="region of interest" description="Disordered" evidence="6">
    <location>
        <begin position="43"/>
        <end position="81"/>
    </location>
</feature>
<dbReference type="GO" id="GO:1990904">
    <property type="term" value="C:ribonucleoprotein complex"/>
    <property type="evidence" value="ECO:0007669"/>
    <property type="project" value="UniProtKB-KW"/>
</dbReference>
<dbReference type="SUPFAM" id="SSF52166">
    <property type="entry name" value="Ribosomal protein L4"/>
    <property type="match status" value="1"/>
</dbReference>
<dbReference type="PANTHER" id="PTHR10746:SF6">
    <property type="entry name" value="LARGE RIBOSOMAL SUBUNIT PROTEIN UL4M"/>
    <property type="match status" value="1"/>
</dbReference>
<keyword evidence="2 5" id="KW-0689">Ribosomal protein</keyword>
<reference evidence="9" key="2">
    <citation type="journal article" date="2017" name="Stand. Genomic Sci.">
        <title>Genome sequence of the sulfur-oxidizing Bathymodiolus thermophilus gill endosymbiont.</title>
        <authorList>
            <person name="Ponnudurai R."/>
            <person name="Sayavedra L."/>
            <person name="Kleiner M."/>
            <person name="Heiden S.E."/>
            <person name="Thurmer A."/>
            <person name="Felbeck H."/>
            <person name="Schluter R."/>
            <person name="Sievert S.M."/>
            <person name="Daniel R."/>
            <person name="Schweder T."/>
            <person name="Markert S."/>
        </authorList>
    </citation>
    <scope>NUCLEOTIDE SEQUENCE</scope>
    <source>
        <strain evidence="9">BAT/CrabSpa'14</strain>
    </source>
</reference>
<dbReference type="PANTHER" id="PTHR10746">
    <property type="entry name" value="50S RIBOSOMAL PROTEIN L4"/>
    <property type="match status" value="1"/>
</dbReference>
<dbReference type="Proteomes" id="UP000182798">
    <property type="component" value="Unassembled WGS sequence"/>
</dbReference>
<dbReference type="InterPro" id="IPR013005">
    <property type="entry name" value="Ribosomal_uL4-like"/>
</dbReference>
<dbReference type="RefSeq" id="WP_071564518.1">
    <property type="nucleotide sequence ID" value="NZ_CAESAQ020000079.1"/>
</dbReference>
<dbReference type="InterPro" id="IPR002136">
    <property type="entry name" value="Ribosomal_uL4"/>
</dbReference>
<gene>
    <name evidence="5" type="primary">rplD</name>
    <name evidence="9" type="ORF">BGC33_11040</name>
    <name evidence="7" type="ORF">MS2017_1850</name>
    <name evidence="8" type="ORF">THERMOS_2042</name>
</gene>
<evidence type="ECO:0000313" key="8">
    <source>
        <dbReference type="EMBL" id="CAB5504897.1"/>
    </source>
</evidence>
<protein>
    <recommendedName>
        <fullName evidence="4 5">Large ribosomal subunit protein uL4</fullName>
    </recommendedName>
</protein>
<organism evidence="9 10">
    <name type="scientific">Bathymodiolus thermophilus thioautotrophic gill symbiont</name>
    <dbReference type="NCBI Taxonomy" id="2360"/>
    <lineage>
        <taxon>Bacteria</taxon>
        <taxon>Pseudomonadati</taxon>
        <taxon>Pseudomonadota</taxon>
        <taxon>Gammaproteobacteria</taxon>
        <taxon>sulfur-oxidizing symbionts</taxon>
    </lineage>
</organism>
<evidence type="ECO:0000256" key="5">
    <source>
        <dbReference type="HAMAP-Rule" id="MF_01328"/>
    </source>
</evidence>
<keyword evidence="12" id="KW-1185">Reference proteome</keyword>
<proteinExistence type="inferred from homology"/>
<reference evidence="10" key="1">
    <citation type="submission" date="2016-09" db="EMBL/GenBank/DDBJ databases">
        <title>Genome Sequence of Bathymodiolus thermophilus sulfur-oxidizing gill endosymbiont.</title>
        <authorList>
            <person name="Ponnudurai R."/>
            <person name="Kleiner M."/>
            <person name="Sayavedra L."/>
            <person name="Thuermer A."/>
            <person name="Felbeck H."/>
            <person name="Schlueter R."/>
            <person name="Schweder T."/>
            <person name="Markert S."/>
        </authorList>
    </citation>
    <scope>NUCLEOTIDE SEQUENCE [LARGE SCALE GENOMIC DNA]</scope>
    <source>
        <strain evidence="10">BAT/CrabSpa'14</strain>
    </source>
</reference>
<keyword evidence="3 5" id="KW-0687">Ribonucleoprotein</keyword>
<name>A0A1J5U707_9GAMM</name>